<feature type="transmembrane region" description="Helical" evidence="1">
    <location>
        <begin position="29"/>
        <end position="47"/>
    </location>
</feature>
<dbReference type="Proteomes" id="UP001595444">
    <property type="component" value="Unassembled WGS sequence"/>
</dbReference>
<sequence length="98" mass="10659">MSSNDTSINEGLAEIVKEEAQFSFGVNRYFLGILAFGLFFGGLFLVLTGNNQSTMGQELNYTLGPILIGFGILCSLGAWRANIIHKKLKDLTPSGSRK</sequence>
<keyword evidence="3" id="KW-1185">Reference proteome</keyword>
<gene>
    <name evidence="2" type="ORF">ACFOKA_10635</name>
</gene>
<keyword evidence="1" id="KW-0472">Membrane</keyword>
<dbReference type="RefSeq" id="WP_194213975.1">
    <property type="nucleotide sequence ID" value="NZ_CP061205.1"/>
</dbReference>
<keyword evidence="1" id="KW-0812">Transmembrane</keyword>
<name>A0ABV7D5S3_9PROT</name>
<comment type="caution">
    <text evidence="2">The sequence shown here is derived from an EMBL/GenBank/DDBJ whole genome shotgun (WGS) entry which is preliminary data.</text>
</comment>
<dbReference type="EMBL" id="JBHRSL010000010">
    <property type="protein sequence ID" value="MFC3052359.1"/>
    <property type="molecule type" value="Genomic_DNA"/>
</dbReference>
<proteinExistence type="predicted"/>
<evidence type="ECO:0000313" key="3">
    <source>
        <dbReference type="Proteomes" id="UP001595444"/>
    </source>
</evidence>
<evidence type="ECO:0000313" key="2">
    <source>
        <dbReference type="EMBL" id="MFC3052359.1"/>
    </source>
</evidence>
<evidence type="ECO:0000256" key="1">
    <source>
        <dbReference type="SAM" id="Phobius"/>
    </source>
</evidence>
<feature type="transmembrane region" description="Helical" evidence="1">
    <location>
        <begin position="59"/>
        <end position="79"/>
    </location>
</feature>
<organism evidence="2 3">
    <name type="scientific">Kordiimonas pumila</name>
    <dbReference type="NCBI Taxonomy" id="2161677"/>
    <lineage>
        <taxon>Bacteria</taxon>
        <taxon>Pseudomonadati</taxon>
        <taxon>Pseudomonadota</taxon>
        <taxon>Alphaproteobacteria</taxon>
        <taxon>Kordiimonadales</taxon>
        <taxon>Kordiimonadaceae</taxon>
        <taxon>Kordiimonas</taxon>
    </lineage>
</organism>
<accession>A0ABV7D5S3</accession>
<reference evidence="3" key="1">
    <citation type="journal article" date="2019" name="Int. J. Syst. Evol. Microbiol.">
        <title>The Global Catalogue of Microorganisms (GCM) 10K type strain sequencing project: providing services to taxonomists for standard genome sequencing and annotation.</title>
        <authorList>
            <consortium name="The Broad Institute Genomics Platform"/>
            <consortium name="The Broad Institute Genome Sequencing Center for Infectious Disease"/>
            <person name="Wu L."/>
            <person name="Ma J."/>
        </authorList>
    </citation>
    <scope>NUCLEOTIDE SEQUENCE [LARGE SCALE GENOMIC DNA]</scope>
    <source>
        <strain evidence="3">KCTC 62164</strain>
    </source>
</reference>
<protein>
    <recommendedName>
        <fullName evidence="4">DUF3098 domain-containing protein</fullName>
    </recommendedName>
</protein>
<evidence type="ECO:0008006" key="4">
    <source>
        <dbReference type="Google" id="ProtNLM"/>
    </source>
</evidence>
<keyword evidence="1" id="KW-1133">Transmembrane helix</keyword>